<protein>
    <submittedName>
        <fullName evidence="1">Uncharacterized protein</fullName>
    </submittedName>
</protein>
<comment type="caution">
    <text evidence="1">The sequence shown here is derived from an EMBL/GenBank/DDBJ whole genome shotgun (WGS) entry which is preliminary data.</text>
</comment>
<accession>E0DBW0</accession>
<dbReference type="Proteomes" id="UP000004218">
    <property type="component" value="Unassembled WGS sequence"/>
</dbReference>
<gene>
    <name evidence="1" type="ORF">HMPREF0299_5802</name>
</gene>
<organism evidence="1 2">
    <name type="scientific">Corynebacterium matruchotii ATCC 14266</name>
    <dbReference type="NCBI Taxonomy" id="553207"/>
    <lineage>
        <taxon>Bacteria</taxon>
        <taxon>Bacillati</taxon>
        <taxon>Actinomycetota</taxon>
        <taxon>Actinomycetes</taxon>
        <taxon>Mycobacteriales</taxon>
        <taxon>Corynebacteriaceae</taxon>
        <taxon>Corynebacterium</taxon>
    </lineage>
</organism>
<keyword evidence="2" id="KW-1185">Reference proteome</keyword>
<evidence type="ECO:0000313" key="2">
    <source>
        <dbReference type="Proteomes" id="UP000004218"/>
    </source>
</evidence>
<dbReference type="EMBL" id="ACSH02000002">
    <property type="protein sequence ID" value="EFM50267.1"/>
    <property type="molecule type" value="Genomic_DNA"/>
</dbReference>
<reference evidence="1" key="1">
    <citation type="submission" date="2010-08" db="EMBL/GenBank/DDBJ databases">
        <authorList>
            <person name="Harkins D.M."/>
            <person name="Madupu R."/>
            <person name="Durkin A.S."/>
            <person name="Torralba M."/>
            <person name="Methe B."/>
            <person name="Sutton G.G."/>
            <person name="Nelson K.E."/>
        </authorList>
    </citation>
    <scope>NUCLEOTIDE SEQUENCE [LARGE SCALE GENOMIC DNA]</scope>
    <source>
        <strain evidence="1">ATCC 14266</strain>
    </source>
</reference>
<evidence type="ECO:0000313" key="1">
    <source>
        <dbReference type="EMBL" id="EFM50267.1"/>
    </source>
</evidence>
<sequence length="58" mass="6660">MWVADLISMVFGFWAVITLRIWGRQEWKPSLEPVQPRVAVLPGVARRGWGRSGVRLQV</sequence>
<proteinExistence type="predicted"/>
<dbReference type="AlphaFoldDB" id="E0DBW0"/>
<name>E0DBW0_9CORY</name>